<sequence>MHSHIHIPWPHQGGRCHPIGGDPPATVCGAGWGSEG</sequence>
<comment type="caution">
    <text evidence="1">The sequence shown here is derived from an EMBL/GenBank/DDBJ whole genome shotgun (WGS) entry which is preliminary data.</text>
</comment>
<organism evidence="1 2">
    <name type="scientific">Monodon monoceros</name>
    <name type="common">Narwhal</name>
    <name type="synonym">Ceratodon monodon</name>
    <dbReference type="NCBI Taxonomy" id="40151"/>
    <lineage>
        <taxon>Eukaryota</taxon>
        <taxon>Metazoa</taxon>
        <taxon>Chordata</taxon>
        <taxon>Craniata</taxon>
        <taxon>Vertebrata</taxon>
        <taxon>Euteleostomi</taxon>
        <taxon>Mammalia</taxon>
        <taxon>Eutheria</taxon>
        <taxon>Laurasiatheria</taxon>
        <taxon>Artiodactyla</taxon>
        <taxon>Whippomorpha</taxon>
        <taxon>Cetacea</taxon>
        <taxon>Odontoceti</taxon>
        <taxon>Monodontidae</taxon>
        <taxon>Monodon</taxon>
    </lineage>
</organism>
<accession>A0A4U1FKB2</accession>
<protein>
    <submittedName>
        <fullName evidence="1">Uncharacterized protein</fullName>
    </submittedName>
</protein>
<name>A0A4U1FKB2_MONMO</name>
<reference evidence="2" key="1">
    <citation type="journal article" date="2019" name="IScience">
        <title>Narwhal Genome Reveals Long-Term Low Genetic Diversity despite Current Large Abundance Size.</title>
        <authorList>
            <person name="Westbury M.V."/>
            <person name="Petersen B."/>
            <person name="Garde E."/>
            <person name="Heide-Jorgensen M.P."/>
            <person name="Lorenzen E.D."/>
        </authorList>
    </citation>
    <scope>NUCLEOTIDE SEQUENCE [LARGE SCALE GENOMIC DNA]</scope>
</reference>
<evidence type="ECO:0000313" key="2">
    <source>
        <dbReference type="Proteomes" id="UP000308365"/>
    </source>
</evidence>
<evidence type="ECO:0000313" key="1">
    <source>
        <dbReference type="EMBL" id="TKC50413.1"/>
    </source>
</evidence>
<proteinExistence type="predicted"/>
<dbReference type="EMBL" id="RWIC01000084">
    <property type="protein sequence ID" value="TKC50413.1"/>
    <property type="molecule type" value="Genomic_DNA"/>
</dbReference>
<gene>
    <name evidence="1" type="ORF">EI555_014327</name>
</gene>
<dbReference type="AlphaFoldDB" id="A0A4U1FKB2"/>
<dbReference type="Proteomes" id="UP000308365">
    <property type="component" value="Unassembled WGS sequence"/>
</dbReference>